<accession>A0A502C9Z4</accession>
<dbReference type="Proteomes" id="UP000319486">
    <property type="component" value="Unassembled WGS sequence"/>
</dbReference>
<evidence type="ECO:0000256" key="1">
    <source>
        <dbReference type="SAM" id="MobiDB-lite"/>
    </source>
</evidence>
<keyword evidence="3" id="KW-1185">Reference proteome</keyword>
<evidence type="ECO:0000313" key="3">
    <source>
        <dbReference type="Proteomes" id="UP000319486"/>
    </source>
</evidence>
<name>A0A502C9Z4_9GAMM</name>
<organism evidence="2 3">
    <name type="scientific">Rhodanobacter glycinis</name>
    <dbReference type="NCBI Taxonomy" id="582702"/>
    <lineage>
        <taxon>Bacteria</taxon>
        <taxon>Pseudomonadati</taxon>
        <taxon>Pseudomonadota</taxon>
        <taxon>Gammaproteobacteria</taxon>
        <taxon>Lysobacterales</taxon>
        <taxon>Rhodanobacteraceae</taxon>
        <taxon>Rhodanobacter</taxon>
    </lineage>
</organism>
<dbReference type="EMBL" id="RCZO01000005">
    <property type="protein sequence ID" value="TPG08566.1"/>
    <property type="molecule type" value="Genomic_DNA"/>
</dbReference>
<proteinExistence type="predicted"/>
<comment type="caution">
    <text evidence="2">The sequence shown here is derived from an EMBL/GenBank/DDBJ whole genome shotgun (WGS) entry which is preliminary data.</text>
</comment>
<reference evidence="2 3" key="1">
    <citation type="journal article" date="2019" name="Environ. Microbiol.">
        <title>Species interactions and distinct microbial communities in high Arctic permafrost affected cryosols are associated with the CH4 and CO2 gas fluxes.</title>
        <authorList>
            <person name="Altshuler I."/>
            <person name="Hamel J."/>
            <person name="Turney S."/>
            <person name="Magnuson E."/>
            <person name="Levesque R."/>
            <person name="Greer C."/>
            <person name="Whyte L.G."/>
        </authorList>
    </citation>
    <scope>NUCLEOTIDE SEQUENCE [LARGE SCALE GENOMIC DNA]</scope>
    <source>
        <strain evidence="2 3">S13Y</strain>
    </source>
</reference>
<dbReference type="AlphaFoldDB" id="A0A502C9Z4"/>
<feature type="compositionally biased region" description="Low complexity" evidence="1">
    <location>
        <begin position="20"/>
        <end position="42"/>
    </location>
</feature>
<protein>
    <submittedName>
        <fullName evidence="2">Uncharacterized protein</fullName>
    </submittedName>
</protein>
<feature type="region of interest" description="Disordered" evidence="1">
    <location>
        <begin position="1"/>
        <end position="100"/>
    </location>
</feature>
<feature type="compositionally biased region" description="Polar residues" evidence="1">
    <location>
        <begin position="9"/>
        <end position="19"/>
    </location>
</feature>
<evidence type="ECO:0000313" key="2">
    <source>
        <dbReference type="EMBL" id="TPG08566.1"/>
    </source>
</evidence>
<sequence>MAAVAMAQTAPTTLSNQSDSWTAHPAAASSSSYRSHPSTESTSKSHFKFKDRRLDDPSNPLNQPPPSANDKAAVMGKDRAWQNGRPPVDCASAPMDPACH</sequence>
<gene>
    <name evidence="2" type="ORF">EAH88_09955</name>
</gene>